<dbReference type="RefSeq" id="WP_193803359.1">
    <property type="nucleotide sequence ID" value="NZ_JADEZV010000001.1"/>
</dbReference>
<dbReference type="EMBL" id="JADEZV010000001">
    <property type="protein sequence ID" value="MBE9390782.1"/>
    <property type="molecule type" value="Genomic_DNA"/>
</dbReference>
<gene>
    <name evidence="1" type="ORF">IOK49_01610</name>
</gene>
<protein>
    <recommendedName>
        <fullName evidence="3">Transposase</fullName>
    </recommendedName>
</protein>
<proteinExistence type="predicted"/>
<comment type="caution">
    <text evidence="1">The sequence shown here is derived from an EMBL/GenBank/DDBJ whole genome shotgun (WGS) entry which is preliminary data.</text>
</comment>
<dbReference type="AlphaFoldDB" id="A0A843AAC3"/>
<evidence type="ECO:0008006" key="3">
    <source>
        <dbReference type="Google" id="ProtNLM"/>
    </source>
</evidence>
<name>A0A843AAC3_9CREN</name>
<accession>A0A843AAC3</accession>
<organism evidence="1 2">
    <name type="scientific">Fervidicoccus fontis</name>
    <dbReference type="NCBI Taxonomy" id="683846"/>
    <lineage>
        <taxon>Archaea</taxon>
        <taxon>Thermoproteota</taxon>
        <taxon>Thermoprotei</taxon>
        <taxon>Fervidicoccales</taxon>
        <taxon>Fervidicoccaceae</taxon>
        <taxon>Fervidicoccus</taxon>
    </lineage>
</organism>
<sequence>MVSGFNSKSKSFLHENGYERAKQLFNLNTALIQTARDKAVELFKSFEENRKENSVLKLKRISIRFDRRCYSFSKTTNVLTPYWLTLSLNRRERMSLPIVFGERQKQRIEEALNGEWQFSTVEMVKRNGEWYAHFVLKRAVELIDEPETVIAIDRGEYNMEVEHMIGDKDNLRASMDLDITNLATVWIKKVCIKGYKANTYYNMY</sequence>
<reference evidence="1" key="1">
    <citation type="submission" date="2020-10" db="EMBL/GenBank/DDBJ databases">
        <title>Fervidococcus fontis strain 3639Fd - the first crenarchaeon capable of growth on lipids.</title>
        <authorList>
            <person name="Kochetkova T.V."/>
            <person name="Elcheninov A.G."/>
            <person name="Toschakov S.V."/>
            <person name="Kublanov I.V."/>
        </authorList>
    </citation>
    <scope>NUCLEOTIDE SEQUENCE</scope>
    <source>
        <strain evidence="1">3639Fd</strain>
    </source>
</reference>
<evidence type="ECO:0000313" key="2">
    <source>
        <dbReference type="Proteomes" id="UP000652307"/>
    </source>
</evidence>
<evidence type="ECO:0000313" key="1">
    <source>
        <dbReference type="EMBL" id="MBE9390782.1"/>
    </source>
</evidence>
<dbReference type="Proteomes" id="UP000652307">
    <property type="component" value="Unassembled WGS sequence"/>
</dbReference>